<proteinExistence type="predicted"/>
<feature type="transmembrane region" description="Helical" evidence="1">
    <location>
        <begin position="241"/>
        <end position="265"/>
    </location>
</feature>
<accession>A0ABR3IRE1</accession>
<keyword evidence="1" id="KW-1133">Transmembrane helix</keyword>
<keyword evidence="1" id="KW-0472">Membrane</keyword>
<organism evidence="2 3">
    <name type="scientific">Hohenbuehelia grisea</name>
    <dbReference type="NCBI Taxonomy" id="104357"/>
    <lineage>
        <taxon>Eukaryota</taxon>
        <taxon>Fungi</taxon>
        <taxon>Dikarya</taxon>
        <taxon>Basidiomycota</taxon>
        <taxon>Agaricomycotina</taxon>
        <taxon>Agaricomycetes</taxon>
        <taxon>Agaricomycetidae</taxon>
        <taxon>Agaricales</taxon>
        <taxon>Pleurotineae</taxon>
        <taxon>Pleurotaceae</taxon>
        <taxon>Hohenbuehelia</taxon>
    </lineage>
</organism>
<protein>
    <submittedName>
        <fullName evidence="2">Uncharacterized protein</fullName>
    </submittedName>
</protein>
<dbReference type="EMBL" id="JASNQZ010000015">
    <property type="protein sequence ID" value="KAL0945872.1"/>
    <property type="molecule type" value="Genomic_DNA"/>
</dbReference>
<dbReference type="Proteomes" id="UP001556367">
    <property type="component" value="Unassembled WGS sequence"/>
</dbReference>
<sequence>MSSKDNPVHLKPKYVNCLHLPELKDRLRRKRALYLLISTKQQPEPFKHEIYPLGESPPIAFFTNTYDSLEVVMYAKRLILGDILLGRGDVSLESLAGGGEHRVIIRRTERSRLMDDPVVVFEFDKSDTFVRDQEKNEQMKQALVVNPMLEKFIGGVEFLVEIGSVIAEINPIAQAVMGISKVLVSECRDFVNRHATLTKLLGDVTDASMMIQRWDDRTFDNFRKHQINACRDLFPVIYQCLYLVFTLSRRAFCMMLLVCFITCAYGESSFRLIRSHRF</sequence>
<comment type="caution">
    <text evidence="2">The sequence shown here is derived from an EMBL/GenBank/DDBJ whole genome shotgun (WGS) entry which is preliminary data.</text>
</comment>
<keyword evidence="1" id="KW-0812">Transmembrane</keyword>
<evidence type="ECO:0000313" key="3">
    <source>
        <dbReference type="Proteomes" id="UP001556367"/>
    </source>
</evidence>
<name>A0ABR3IRE1_9AGAR</name>
<reference evidence="3" key="1">
    <citation type="submission" date="2024-06" db="EMBL/GenBank/DDBJ databases">
        <title>Multi-omics analyses provide insights into the biosynthesis of the anticancer antibiotic pleurotin in Hohenbuehelia grisea.</title>
        <authorList>
            <person name="Weaver J.A."/>
            <person name="Alberti F."/>
        </authorList>
    </citation>
    <scope>NUCLEOTIDE SEQUENCE [LARGE SCALE GENOMIC DNA]</scope>
    <source>
        <strain evidence="3">T-177</strain>
    </source>
</reference>
<evidence type="ECO:0000313" key="2">
    <source>
        <dbReference type="EMBL" id="KAL0945872.1"/>
    </source>
</evidence>
<evidence type="ECO:0000256" key="1">
    <source>
        <dbReference type="SAM" id="Phobius"/>
    </source>
</evidence>
<keyword evidence="3" id="KW-1185">Reference proteome</keyword>
<gene>
    <name evidence="2" type="ORF">HGRIS_012155</name>
</gene>